<organism evidence="14 15">
    <name type="scientific">Mucuna pruriens</name>
    <name type="common">Velvet bean</name>
    <name type="synonym">Dolichos pruriens</name>
    <dbReference type="NCBI Taxonomy" id="157652"/>
    <lineage>
        <taxon>Eukaryota</taxon>
        <taxon>Viridiplantae</taxon>
        <taxon>Streptophyta</taxon>
        <taxon>Embryophyta</taxon>
        <taxon>Tracheophyta</taxon>
        <taxon>Spermatophyta</taxon>
        <taxon>Magnoliopsida</taxon>
        <taxon>eudicotyledons</taxon>
        <taxon>Gunneridae</taxon>
        <taxon>Pentapetalae</taxon>
        <taxon>rosids</taxon>
        <taxon>fabids</taxon>
        <taxon>Fabales</taxon>
        <taxon>Fabaceae</taxon>
        <taxon>Papilionoideae</taxon>
        <taxon>50 kb inversion clade</taxon>
        <taxon>NPAAA clade</taxon>
        <taxon>indigoferoid/millettioid clade</taxon>
        <taxon>Phaseoleae</taxon>
        <taxon>Mucuna</taxon>
    </lineage>
</organism>
<evidence type="ECO:0000256" key="8">
    <source>
        <dbReference type="ARBA" id="ARBA00022777"/>
    </source>
</evidence>
<evidence type="ECO:0000256" key="9">
    <source>
        <dbReference type="ARBA" id="ARBA00022840"/>
    </source>
</evidence>
<dbReference type="AlphaFoldDB" id="A0A371H9E3"/>
<keyword evidence="6" id="KW-0812">Transmembrane</keyword>
<evidence type="ECO:0000256" key="13">
    <source>
        <dbReference type="ARBA" id="ARBA00048679"/>
    </source>
</evidence>
<dbReference type="EC" id="2.7.11.1" evidence="2"/>
<comment type="subcellular location">
    <subcellularLocation>
        <location evidence="1">Cell membrane</location>
        <topology evidence="1">Single-pass membrane protein</topology>
    </subcellularLocation>
</comment>
<evidence type="ECO:0000313" key="15">
    <source>
        <dbReference type="Proteomes" id="UP000257109"/>
    </source>
</evidence>
<accession>A0A371H9E3</accession>
<proteinExistence type="predicted"/>
<feature type="non-terminal residue" evidence="14">
    <location>
        <position position="91"/>
    </location>
</feature>
<dbReference type="Proteomes" id="UP000257109">
    <property type="component" value="Unassembled WGS sequence"/>
</dbReference>
<gene>
    <name evidence="14" type="primary">ALE2</name>
    <name evidence="14" type="ORF">CR513_17560</name>
</gene>
<keyword evidence="11" id="KW-0472">Membrane</keyword>
<keyword evidence="3" id="KW-1003">Cell membrane</keyword>
<evidence type="ECO:0000256" key="12">
    <source>
        <dbReference type="ARBA" id="ARBA00047899"/>
    </source>
</evidence>
<evidence type="ECO:0000256" key="2">
    <source>
        <dbReference type="ARBA" id="ARBA00012513"/>
    </source>
</evidence>
<evidence type="ECO:0000256" key="7">
    <source>
        <dbReference type="ARBA" id="ARBA00022741"/>
    </source>
</evidence>
<protein>
    <recommendedName>
        <fullName evidence="2">non-specific serine/threonine protein kinase</fullName>
        <ecNumber evidence="2">2.7.11.1</ecNumber>
    </recommendedName>
</protein>
<sequence length="91" mass="10410">MISGKTPTMDIETVDGTELHNERLVTWVRERKKSVSWMEQIVDPAIGPNYDVKKMEILVAVALDCVEEDKDVRPAMKHVVEMLQSNEIDVQ</sequence>
<evidence type="ECO:0000256" key="11">
    <source>
        <dbReference type="ARBA" id="ARBA00023136"/>
    </source>
</evidence>
<evidence type="ECO:0000313" key="14">
    <source>
        <dbReference type="EMBL" id="RDX99394.1"/>
    </source>
</evidence>
<keyword evidence="4" id="KW-0723">Serine/threonine-protein kinase</keyword>
<evidence type="ECO:0000256" key="3">
    <source>
        <dbReference type="ARBA" id="ARBA00022475"/>
    </source>
</evidence>
<reference evidence="14" key="1">
    <citation type="submission" date="2018-05" db="EMBL/GenBank/DDBJ databases">
        <title>Draft genome of Mucuna pruriens seed.</title>
        <authorList>
            <person name="Nnadi N.E."/>
            <person name="Vos R."/>
            <person name="Hasami M.H."/>
            <person name="Devisetty U.K."/>
            <person name="Aguiy J.C."/>
        </authorList>
    </citation>
    <scope>NUCLEOTIDE SEQUENCE [LARGE SCALE GENOMIC DNA]</scope>
    <source>
        <strain evidence="14">JCA_2017</strain>
    </source>
</reference>
<dbReference type="OrthoDB" id="1434126at2759"/>
<evidence type="ECO:0000256" key="10">
    <source>
        <dbReference type="ARBA" id="ARBA00022989"/>
    </source>
</evidence>
<dbReference type="GO" id="GO:0005886">
    <property type="term" value="C:plasma membrane"/>
    <property type="evidence" value="ECO:0007669"/>
    <property type="project" value="UniProtKB-SubCell"/>
</dbReference>
<dbReference type="PANTHER" id="PTHR47982">
    <property type="entry name" value="PROLINE-RICH RECEPTOR-LIKE PROTEIN KINASE PERK4"/>
    <property type="match status" value="1"/>
</dbReference>
<evidence type="ECO:0000256" key="4">
    <source>
        <dbReference type="ARBA" id="ARBA00022527"/>
    </source>
</evidence>
<keyword evidence="9" id="KW-0067">ATP-binding</keyword>
<dbReference type="STRING" id="157652.A0A371H9E3"/>
<dbReference type="GO" id="GO:0004674">
    <property type="term" value="F:protein serine/threonine kinase activity"/>
    <property type="evidence" value="ECO:0007669"/>
    <property type="project" value="UniProtKB-KW"/>
</dbReference>
<dbReference type="PANTHER" id="PTHR47982:SF43">
    <property type="entry name" value="NON-SPECIFIC SERINE_THREONINE PROTEIN KINASE"/>
    <property type="match status" value="1"/>
</dbReference>
<evidence type="ECO:0000256" key="6">
    <source>
        <dbReference type="ARBA" id="ARBA00022692"/>
    </source>
</evidence>
<comment type="catalytic activity">
    <reaction evidence="13">
        <text>L-seryl-[protein] + ATP = O-phospho-L-seryl-[protein] + ADP + H(+)</text>
        <dbReference type="Rhea" id="RHEA:17989"/>
        <dbReference type="Rhea" id="RHEA-COMP:9863"/>
        <dbReference type="Rhea" id="RHEA-COMP:11604"/>
        <dbReference type="ChEBI" id="CHEBI:15378"/>
        <dbReference type="ChEBI" id="CHEBI:29999"/>
        <dbReference type="ChEBI" id="CHEBI:30616"/>
        <dbReference type="ChEBI" id="CHEBI:83421"/>
        <dbReference type="ChEBI" id="CHEBI:456216"/>
        <dbReference type="EC" id="2.7.11.1"/>
    </reaction>
</comment>
<dbReference type="GO" id="GO:0005524">
    <property type="term" value="F:ATP binding"/>
    <property type="evidence" value="ECO:0007669"/>
    <property type="project" value="UniProtKB-KW"/>
</dbReference>
<dbReference type="EMBL" id="QJKJ01003237">
    <property type="protein sequence ID" value="RDX99394.1"/>
    <property type="molecule type" value="Genomic_DNA"/>
</dbReference>
<keyword evidence="5" id="KW-0808">Transferase</keyword>
<comment type="caution">
    <text evidence="14">The sequence shown here is derived from an EMBL/GenBank/DDBJ whole genome shotgun (WGS) entry which is preliminary data.</text>
</comment>
<evidence type="ECO:0000256" key="5">
    <source>
        <dbReference type="ARBA" id="ARBA00022679"/>
    </source>
</evidence>
<name>A0A371H9E3_MUCPR</name>
<keyword evidence="15" id="KW-1185">Reference proteome</keyword>
<dbReference type="InterPro" id="IPR047117">
    <property type="entry name" value="PERK1-13-like"/>
</dbReference>
<keyword evidence="10" id="KW-1133">Transmembrane helix</keyword>
<evidence type="ECO:0000256" key="1">
    <source>
        <dbReference type="ARBA" id="ARBA00004162"/>
    </source>
</evidence>
<dbReference type="Gene3D" id="1.10.510.10">
    <property type="entry name" value="Transferase(Phosphotransferase) domain 1"/>
    <property type="match status" value="1"/>
</dbReference>
<keyword evidence="8" id="KW-0418">Kinase</keyword>
<keyword evidence="7" id="KW-0547">Nucleotide-binding</keyword>
<comment type="catalytic activity">
    <reaction evidence="12">
        <text>L-threonyl-[protein] + ATP = O-phospho-L-threonyl-[protein] + ADP + H(+)</text>
        <dbReference type="Rhea" id="RHEA:46608"/>
        <dbReference type="Rhea" id="RHEA-COMP:11060"/>
        <dbReference type="Rhea" id="RHEA-COMP:11605"/>
        <dbReference type="ChEBI" id="CHEBI:15378"/>
        <dbReference type="ChEBI" id="CHEBI:30013"/>
        <dbReference type="ChEBI" id="CHEBI:30616"/>
        <dbReference type="ChEBI" id="CHEBI:61977"/>
        <dbReference type="ChEBI" id="CHEBI:456216"/>
        <dbReference type="EC" id="2.7.11.1"/>
    </reaction>
</comment>